<evidence type="ECO:0000313" key="4">
    <source>
        <dbReference type="EMBL" id="QIC35743.1"/>
    </source>
</evidence>
<dbReference type="SFLD" id="SFLDS00019">
    <property type="entry name" value="Glutathione_Transferase_(cytos"/>
    <property type="match status" value="1"/>
</dbReference>
<evidence type="ECO:0000259" key="3">
    <source>
        <dbReference type="PROSITE" id="PS50405"/>
    </source>
</evidence>
<dbReference type="InterPro" id="IPR036249">
    <property type="entry name" value="Thioredoxin-like_sf"/>
</dbReference>
<dbReference type="PROSITE" id="PS50405">
    <property type="entry name" value="GST_CTER"/>
    <property type="match status" value="1"/>
</dbReference>
<dbReference type="InterPro" id="IPR036282">
    <property type="entry name" value="Glutathione-S-Trfase_C_sf"/>
</dbReference>
<proteinExistence type="evidence at transcript level"/>
<dbReference type="PANTHER" id="PTHR43969:SF9">
    <property type="entry name" value="GLUTATHIONE S TRANSFERASE D10, ISOFORM A-RELATED"/>
    <property type="match status" value="1"/>
</dbReference>
<evidence type="ECO:0000259" key="2">
    <source>
        <dbReference type="PROSITE" id="PS50404"/>
    </source>
</evidence>
<dbReference type="PANTHER" id="PTHR43969">
    <property type="entry name" value="GLUTATHIONE S TRANSFERASE D10, ISOFORM A-RELATED"/>
    <property type="match status" value="1"/>
</dbReference>
<dbReference type="PROSITE" id="PS50404">
    <property type="entry name" value="GST_NTER"/>
    <property type="match status" value="1"/>
</dbReference>
<dbReference type="Gene3D" id="3.40.30.10">
    <property type="entry name" value="Glutaredoxin"/>
    <property type="match status" value="1"/>
</dbReference>
<dbReference type="FunFam" id="1.20.1050.10:FF:000007">
    <property type="entry name" value="Glutathione S-transferase 1-1"/>
    <property type="match status" value="1"/>
</dbReference>
<organism evidence="4">
    <name type="scientific">Ostrinia furnacalis</name>
    <name type="common">Asian corn borer</name>
    <dbReference type="NCBI Taxonomy" id="93504"/>
    <lineage>
        <taxon>Eukaryota</taxon>
        <taxon>Metazoa</taxon>
        <taxon>Ecdysozoa</taxon>
        <taxon>Arthropoda</taxon>
        <taxon>Hexapoda</taxon>
        <taxon>Insecta</taxon>
        <taxon>Pterygota</taxon>
        <taxon>Neoptera</taxon>
        <taxon>Endopterygota</taxon>
        <taxon>Lepidoptera</taxon>
        <taxon>Glossata</taxon>
        <taxon>Ditrysia</taxon>
        <taxon>Pyraloidea</taxon>
        <taxon>Crambidae</taxon>
        <taxon>Pyraustinae</taxon>
        <taxon>Ostrinia</taxon>
    </lineage>
</organism>
<dbReference type="SFLD" id="SFLDG00358">
    <property type="entry name" value="Main_(cytGST)"/>
    <property type="match status" value="1"/>
</dbReference>
<keyword evidence="4" id="KW-0808">Transferase</keyword>
<dbReference type="SUPFAM" id="SSF52833">
    <property type="entry name" value="Thioredoxin-like"/>
    <property type="match status" value="1"/>
</dbReference>
<name>A0A6C0W8B9_OSTFU</name>
<accession>A0A6C0W8B9</accession>
<feature type="domain" description="GST C-terminal" evidence="3">
    <location>
        <begin position="88"/>
        <end position="214"/>
    </location>
</feature>
<dbReference type="SFLD" id="SFLDG01153">
    <property type="entry name" value="Main.4:_Theta-like"/>
    <property type="match status" value="1"/>
</dbReference>
<dbReference type="Pfam" id="PF13410">
    <property type="entry name" value="GST_C_2"/>
    <property type="match status" value="1"/>
</dbReference>
<dbReference type="EMBL" id="MN122324">
    <property type="protein sequence ID" value="QIC35743.1"/>
    <property type="molecule type" value="mRNA"/>
</dbReference>
<feature type="domain" description="GST N-terminal" evidence="2">
    <location>
        <begin position="1"/>
        <end position="82"/>
    </location>
</feature>
<dbReference type="AlphaFoldDB" id="A0A6C0W8B9"/>
<protein>
    <submittedName>
        <fullName evidence="4">Glutathione S-transferase epsilon 3</fullName>
    </submittedName>
</protein>
<dbReference type="Pfam" id="PF02798">
    <property type="entry name" value="GST_N"/>
    <property type="match status" value="1"/>
</dbReference>
<dbReference type="GO" id="GO:0004364">
    <property type="term" value="F:glutathione transferase activity"/>
    <property type="evidence" value="ECO:0007669"/>
    <property type="project" value="TreeGrafter"/>
</dbReference>
<dbReference type="Gene3D" id="1.20.1050.10">
    <property type="match status" value="1"/>
</dbReference>
<sequence>MPAKLYKLNASPPARATMMACELFKVPVEMVNVDLMKGENRTPEYLKMNPLHTVPVFADGDLVIHESHAILIYLAEVYGKDSSFYPKDVKQRALINQKLFFNDGVLFTRMRNITYPAFVLGQKGVTEQQLKDLEECYEFLEEILSRQKYIALDHITIADVAAYATVSVFDYILPLNAKYTKLSAWLKEMEKQPYAVKHNAEGLKTLGTFIHSAVNSK</sequence>
<dbReference type="FunFam" id="3.40.30.10:FF:000034">
    <property type="entry name" value="glutathione S-transferase 1"/>
    <property type="match status" value="1"/>
</dbReference>
<dbReference type="GO" id="GO:0006749">
    <property type="term" value="P:glutathione metabolic process"/>
    <property type="evidence" value="ECO:0007669"/>
    <property type="project" value="TreeGrafter"/>
</dbReference>
<dbReference type="InterPro" id="IPR010987">
    <property type="entry name" value="Glutathione-S-Trfase_C-like"/>
</dbReference>
<comment type="subunit">
    <text evidence="1">Homodimer.</text>
</comment>
<dbReference type="SUPFAM" id="SSF47616">
    <property type="entry name" value="GST C-terminal domain-like"/>
    <property type="match status" value="1"/>
</dbReference>
<reference evidence="4" key="1">
    <citation type="submission" date="2019-06" db="EMBL/GenBank/DDBJ databases">
        <title>Cloning of cDNAs encoding glutathione S-transferases in the antennae of Ostrinia furnacalis.</title>
        <authorList>
            <person name="Liu S."/>
        </authorList>
    </citation>
    <scope>NUCLEOTIDE SEQUENCE</scope>
    <source>
        <strain evidence="4">HF</strain>
    </source>
</reference>
<evidence type="ECO:0000256" key="1">
    <source>
        <dbReference type="ARBA" id="ARBA00011738"/>
    </source>
</evidence>
<dbReference type="CDD" id="cd03177">
    <property type="entry name" value="GST_C_Delta_Epsilon"/>
    <property type="match status" value="1"/>
</dbReference>
<dbReference type="InterPro" id="IPR004045">
    <property type="entry name" value="Glutathione_S-Trfase_N"/>
</dbReference>
<dbReference type="InterPro" id="IPR040079">
    <property type="entry name" value="Glutathione_S-Trfase"/>
</dbReference>